<dbReference type="AlphaFoldDB" id="A0A6J1JVE9"/>
<feature type="domain" description="RIN4 pathogenic type III effector avirulence factor Avr cleavage site" evidence="2">
    <location>
        <begin position="128"/>
        <end position="159"/>
    </location>
</feature>
<evidence type="ECO:0000259" key="2">
    <source>
        <dbReference type="Pfam" id="PF05627"/>
    </source>
</evidence>
<dbReference type="InterPro" id="IPR008700">
    <property type="entry name" value="TypeIII_avirulence_cleave"/>
</dbReference>
<dbReference type="InterPro" id="IPR040387">
    <property type="entry name" value="RIN4/NOI4"/>
</dbReference>
<gene>
    <name evidence="4" type="primary">LOC111490070</name>
</gene>
<accession>A0A6J1JVE9</accession>
<dbReference type="GO" id="GO:0005886">
    <property type="term" value="C:plasma membrane"/>
    <property type="evidence" value="ECO:0007669"/>
    <property type="project" value="TreeGrafter"/>
</dbReference>
<feature type="domain" description="RIN4 pathogenic type III effector avirulence factor Avr cleavage site" evidence="2">
    <location>
        <begin position="8"/>
        <end position="33"/>
    </location>
</feature>
<dbReference type="RefSeq" id="XP_022994302.1">
    <property type="nucleotide sequence ID" value="XM_023138534.1"/>
</dbReference>
<dbReference type="PANTHER" id="PTHR33159">
    <property type="entry name" value="RPM1-INTERACTING PROTEIN 4 (RIN4) FAMILY PROTEIN"/>
    <property type="match status" value="1"/>
</dbReference>
<proteinExistence type="predicted"/>
<sequence>MAGANSSIHVPKFGNWDTDDVPYTICFENARELRAAGITFDPNDPDTYPPEVFKPAAHNGGEHQRRPRQQPNRERGAIMNSGSEKLSSERSGSNYALLKKSKENGVEGISRLAPAVAGHGVNPKPVTASVPKFGSWDAKDPKSGDGYTAIFNKMKIEKQIAASNPQAVPPLMNKTKQPIAHTNTTSGFTSFASKICCCLRAK</sequence>
<evidence type="ECO:0000313" key="3">
    <source>
        <dbReference type="Proteomes" id="UP000504608"/>
    </source>
</evidence>
<dbReference type="Pfam" id="PF05627">
    <property type="entry name" value="AvrRpt-cleavage"/>
    <property type="match status" value="2"/>
</dbReference>
<dbReference type="OrthoDB" id="765662at2759"/>
<organism evidence="3 4">
    <name type="scientific">Cucurbita maxima</name>
    <name type="common">Pumpkin</name>
    <name type="synonym">Winter squash</name>
    <dbReference type="NCBI Taxonomy" id="3661"/>
    <lineage>
        <taxon>Eukaryota</taxon>
        <taxon>Viridiplantae</taxon>
        <taxon>Streptophyta</taxon>
        <taxon>Embryophyta</taxon>
        <taxon>Tracheophyta</taxon>
        <taxon>Spermatophyta</taxon>
        <taxon>Magnoliopsida</taxon>
        <taxon>eudicotyledons</taxon>
        <taxon>Gunneridae</taxon>
        <taxon>Pentapetalae</taxon>
        <taxon>rosids</taxon>
        <taxon>fabids</taxon>
        <taxon>Cucurbitales</taxon>
        <taxon>Cucurbitaceae</taxon>
        <taxon>Cucurbiteae</taxon>
        <taxon>Cucurbita</taxon>
    </lineage>
</organism>
<dbReference type="PANTHER" id="PTHR33159:SF49">
    <property type="entry name" value="RPM1-INTERACTING PROTEIN 4"/>
    <property type="match status" value="1"/>
</dbReference>
<evidence type="ECO:0000313" key="4">
    <source>
        <dbReference type="RefSeq" id="XP_022994302.1"/>
    </source>
</evidence>
<dbReference type="Proteomes" id="UP000504608">
    <property type="component" value="Unplaced"/>
</dbReference>
<feature type="region of interest" description="Disordered" evidence="1">
    <location>
        <begin position="37"/>
        <end position="92"/>
    </location>
</feature>
<name>A0A6J1JVE9_CUCMA</name>
<feature type="compositionally biased region" description="Polar residues" evidence="1">
    <location>
        <begin position="80"/>
        <end position="92"/>
    </location>
</feature>
<keyword evidence="3" id="KW-1185">Reference proteome</keyword>
<reference evidence="4" key="1">
    <citation type="submission" date="2025-08" db="UniProtKB">
        <authorList>
            <consortium name="RefSeq"/>
        </authorList>
    </citation>
    <scope>IDENTIFICATION</scope>
    <source>
        <tissue evidence="4">Young leaves</tissue>
    </source>
</reference>
<protein>
    <submittedName>
        <fullName evidence="4">RPM1-interacting protein 4-like</fullName>
    </submittedName>
</protein>
<dbReference type="KEGG" id="cmax:111490070"/>
<evidence type="ECO:0000256" key="1">
    <source>
        <dbReference type="SAM" id="MobiDB-lite"/>
    </source>
</evidence>
<dbReference type="GeneID" id="111490070"/>